<comment type="caution">
    <text evidence="2">The sequence shown here is derived from an EMBL/GenBank/DDBJ whole genome shotgun (WGS) entry which is preliminary data.</text>
</comment>
<proteinExistence type="predicted"/>
<organism evidence="2 3">
    <name type="scientific">Solanum commersonii</name>
    <name type="common">Commerson's wild potato</name>
    <name type="synonym">Commerson's nightshade</name>
    <dbReference type="NCBI Taxonomy" id="4109"/>
    <lineage>
        <taxon>Eukaryota</taxon>
        <taxon>Viridiplantae</taxon>
        <taxon>Streptophyta</taxon>
        <taxon>Embryophyta</taxon>
        <taxon>Tracheophyta</taxon>
        <taxon>Spermatophyta</taxon>
        <taxon>Magnoliopsida</taxon>
        <taxon>eudicotyledons</taxon>
        <taxon>Gunneridae</taxon>
        <taxon>Pentapetalae</taxon>
        <taxon>asterids</taxon>
        <taxon>lamiids</taxon>
        <taxon>Solanales</taxon>
        <taxon>Solanaceae</taxon>
        <taxon>Solanoideae</taxon>
        <taxon>Solaneae</taxon>
        <taxon>Solanum</taxon>
    </lineage>
</organism>
<evidence type="ECO:0000313" key="2">
    <source>
        <dbReference type="EMBL" id="KAG5590055.1"/>
    </source>
</evidence>
<dbReference type="AlphaFoldDB" id="A0A9J5XR97"/>
<dbReference type="OrthoDB" id="1306408at2759"/>
<sequence>MIYEGRISIERIVPLVQGWYGILDLGMGVESLCTLEYYTWFMMRGILARPNCDGILGFTDTQRSNQIGTELLNLMPITTTMYHQVTPWSVDHLIQTVDDEPKEEMDEDLEENPRELTEEMKEDSEEYSEHDPNLHDPRD</sequence>
<name>A0A9J5XR97_SOLCO</name>
<feature type="compositionally biased region" description="Acidic residues" evidence="1">
    <location>
        <begin position="97"/>
        <end position="110"/>
    </location>
</feature>
<feature type="region of interest" description="Disordered" evidence="1">
    <location>
        <begin position="96"/>
        <end position="139"/>
    </location>
</feature>
<evidence type="ECO:0000256" key="1">
    <source>
        <dbReference type="SAM" id="MobiDB-lite"/>
    </source>
</evidence>
<dbReference type="EMBL" id="JACXVP010000008">
    <property type="protein sequence ID" value="KAG5590055.1"/>
    <property type="molecule type" value="Genomic_DNA"/>
</dbReference>
<gene>
    <name evidence="2" type="ORF">H5410_040569</name>
</gene>
<feature type="compositionally biased region" description="Basic and acidic residues" evidence="1">
    <location>
        <begin position="127"/>
        <end position="139"/>
    </location>
</feature>
<accession>A0A9J5XR97</accession>
<dbReference type="Proteomes" id="UP000824120">
    <property type="component" value="Chromosome 8"/>
</dbReference>
<evidence type="ECO:0000313" key="3">
    <source>
        <dbReference type="Proteomes" id="UP000824120"/>
    </source>
</evidence>
<reference evidence="2 3" key="1">
    <citation type="submission" date="2020-09" db="EMBL/GenBank/DDBJ databases">
        <title>De no assembly of potato wild relative species, Solanum commersonii.</title>
        <authorList>
            <person name="Cho K."/>
        </authorList>
    </citation>
    <scope>NUCLEOTIDE SEQUENCE [LARGE SCALE GENOMIC DNA]</scope>
    <source>
        <strain evidence="2">LZ3.2</strain>
        <tissue evidence="2">Leaf</tissue>
    </source>
</reference>
<protein>
    <submittedName>
        <fullName evidence="2">Uncharacterized protein</fullName>
    </submittedName>
</protein>
<keyword evidence="3" id="KW-1185">Reference proteome</keyword>